<keyword evidence="2" id="KW-1185">Reference proteome</keyword>
<protein>
    <submittedName>
        <fullName evidence="1">Uncharacterized protein</fullName>
    </submittedName>
</protein>
<dbReference type="EMBL" id="KB908938">
    <property type="protein sequence ID" value="EOB14316.1"/>
    <property type="molecule type" value="Genomic_DNA"/>
</dbReference>
<accession>R0KU36</accession>
<reference evidence="1 2" key="1">
    <citation type="journal article" date="2013" name="BMC Genomics">
        <title>Comparative genomics of parasitic silkworm microsporidia reveal an association between genome expansion and host adaptation.</title>
        <authorList>
            <person name="Pan G."/>
            <person name="Xu J."/>
            <person name="Li T."/>
            <person name="Xia Q."/>
            <person name="Liu S.L."/>
            <person name="Zhang G."/>
            <person name="Li S."/>
            <person name="Li C."/>
            <person name="Liu H."/>
            <person name="Yang L."/>
            <person name="Liu T."/>
            <person name="Zhang X."/>
            <person name="Wu Z."/>
            <person name="Fan W."/>
            <person name="Dang X."/>
            <person name="Xiang H."/>
            <person name="Tao M."/>
            <person name="Li Y."/>
            <person name="Hu J."/>
            <person name="Li Z."/>
            <person name="Lin L."/>
            <person name="Luo J."/>
            <person name="Geng L."/>
            <person name="Wang L."/>
            <person name="Long M."/>
            <person name="Wan Y."/>
            <person name="He N."/>
            <person name="Zhang Z."/>
            <person name="Lu C."/>
            <person name="Keeling P.J."/>
            <person name="Wang J."/>
            <person name="Xiang Z."/>
            <person name="Zhou Z."/>
        </authorList>
    </citation>
    <scope>NUCLEOTIDE SEQUENCE [LARGE SCALE GENOMIC DNA]</scope>
    <source>
        <strain evidence="2">CQ1 / CVCC 102059</strain>
    </source>
</reference>
<dbReference type="HOGENOM" id="CLU_2097514_0_0_1"/>
<evidence type="ECO:0000313" key="1">
    <source>
        <dbReference type="EMBL" id="EOB14316.1"/>
    </source>
</evidence>
<dbReference type="VEuPathDB" id="MicrosporidiaDB:NBO_30g0010"/>
<proteinExistence type="predicted"/>
<dbReference type="Proteomes" id="UP000016927">
    <property type="component" value="Unassembled WGS sequence"/>
</dbReference>
<organism evidence="1 2">
    <name type="scientific">Nosema bombycis (strain CQ1 / CVCC 102059)</name>
    <name type="common">Microsporidian parasite</name>
    <name type="synonym">Pebrine of silkworm</name>
    <dbReference type="NCBI Taxonomy" id="578461"/>
    <lineage>
        <taxon>Eukaryota</taxon>
        <taxon>Fungi</taxon>
        <taxon>Fungi incertae sedis</taxon>
        <taxon>Microsporidia</taxon>
        <taxon>Nosematidae</taxon>
        <taxon>Nosema</taxon>
    </lineage>
</organism>
<evidence type="ECO:0000313" key="2">
    <source>
        <dbReference type="Proteomes" id="UP000016927"/>
    </source>
</evidence>
<sequence length="116" mass="13604">MDKFVDLFIKKNISTKKHTIKYGKRKGNKIYCHTKPIESLEFSDSKTVTFLINLISKLRNGPVDFIEIDCGALIWLVRNNKGLFLFSNFEVEEKVSNFVKDFHNVFQKIKEKCVKK</sequence>
<name>R0KU36_NOSB1</name>
<gene>
    <name evidence="1" type="ORF">NBO_30g0010</name>
</gene>
<dbReference type="AlphaFoldDB" id="R0KU36"/>